<accession>A0ACB7XTY0</accession>
<proteinExistence type="predicted"/>
<evidence type="ECO:0000313" key="1">
    <source>
        <dbReference type="EMBL" id="KAH7844521.1"/>
    </source>
</evidence>
<dbReference type="EMBL" id="CM037151">
    <property type="protein sequence ID" value="KAH7844521.1"/>
    <property type="molecule type" value="Genomic_DNA"/>
</dbReference>
<sequence>MMTMTLAEQQEIRVTISVCASSLSSSFPNQAKLQHAGTKLGQGSVHPHVRFISGLPHGVQISGRQKQRTAIALAVLKDPKILLLNEATSALHAESENVLQEVHEASNHRADCPAVVDDQRSE</sequence>
<protein>
    <submittedName>
        <fullName evidence="1">Uncharacterized protein</fullName>
    </submittedName>
</protein>
<comment type="caution">
    <text evidence="1">The sequence shown here is derived from an EMBL/GenBank/DDBJ whole genome shotgun (WGS) entry which is preliminary data.</text>
</comment>
<gene>
    <name evidence="1" type="ORF">Vadar_028954</name>
</gene>
<name>A0ACB7XTY0_9ERIC</name>
<organism evidence="1 2">
    <name type="scientific">Vaccinium darrowii</name>
    <dbReference type="NCBI Taxonomy" id="229202"/>
    <lineage>
        <taxon>Eukaryota</taxon>
        <taxon>Viridiplantae</taxon>
        <taxon>Streptophyta</taxon>
        <taxon>Embryophyta</taxon>
        <taxon>Tracheophyta</taxon>
        <taxon>Spermatophyta</taxon>
        <taxon>Magnoliopsida</taxon>
        <taxon>eudicotyledons</taxon>
        <taxon>Gunneridae</taxon>
        <taxon>Pentapetalae</taxon>
        <taxon>asterids</taxon>
        <taxon>Ericales</taxon>
        <taxon>Ericaceae</taxon>
        <taxon>Vaccinioideae</taxon>
        <taxon>Vaccinieae</taxon>
        <taxon>Vaccinium</taxon>
    </lineage>
</organism>
<evidence type="ECO:0000313" key="2">
    <source>
        <dbReference type="Proteomes" id="UP000828048"/>
    </source>
</evidence>
<dbReference type="Proteomes" id="UP000828048">
    <property type="component" value="Chromosome 1"/>
</dbReference>
<reference evidence="1 2" key="1">
    <citation type="journal article" date="2021" name="Hortic Res">
        <title>High-quality reference genome and annotation aids understanding of berry development for evergreen blueberry (Vaccinium darrowii).</title>
        <authorList>
            <person name="Yu J."/>
            <person name="Hulse-Kemp A.M."/>
            <person name="Babiker E."/>
            <person name="Staton M."/>
        </authorList>
    </citation>
    <scope>NUCLEOTIDE SEQUENCE [LARGE SCALE GENOMIC DNA]</scope>
    <source>
        <strain evidence="2">cv. NJ 8807/NJ 8810</strain>
        <tissue evidence="1">Young leaf</tissue>
    </source>
</reference>
<keyword evidence="2" id="KW-1185">Reference proteome</keyword>